<dbReference type="RefSeq" id="WP_213983731.1">
    <property type="nucleotide sequence ID" value="NZ_JAFMNX010000001.1"/>
</dbReference>
<organism evidence="1 2">
    <name type="scientific">Tianweitania aestuarii</name>
    <dbReference type="NCBI Taxonomy" id="2814886"/>
    <lineage>
        <taxon>Bacteria</taxon>
        <taxon>Pseudomonadati</taxon>
        <taxon>Pseudomonadota</taxon>
        <taxon>Alphaproteobacteria</taxon>
        <taxon>Hyphomicrobiales</taxon>
        <taxon>Phyllobacteriaceae</taxon>
        <taxon>Tianweitania</taxon>
    </lineage>
</organism>
<dbReference type="EMBL" id="JAFMNX010000001">
    <property type="protein sequence ID" value="MBS9720176.1"/>
    <property type="molecule type" value="Genomic_DNA"/>
</dbReference>
<comment type="caution">
    <text evidence="1">The sequence shown here is derived from an EMBL/GenBank/DDBJ whole genome shotgun (WGS) entry which is preliminary data.</text>
</comment>
<name>A0ABS5RT47_9HYPH</name>
<evidence type="ECO:0000313" key="2">
    <source>
        <dbReference type="Proteomes" id="UP001297272"/>
    </source>
</evidence>
<sequence>MAIGFNSIPGNIKAPIFAFEVNSGGQFENGSRLLLIGHKNTGSPATDNVPVRCNNENEAITQVGKGSMLAEMMIVARRNSPAQDIWLLPVPATGVAEVRTITVANVPAAGGSGLLAIGDEQIPLTINAGDTATAVATAIAAAINAYQNALTKSALPFTAVAAAAVVTLTARHAGVIFNTVDLSIPVVSGGNAFTGVLTFATTTAGSGSPDLSAGLAALGDDPFDWIVSPFADAGNMNRYLAVTSDVSGRWAWNRQSYGHVFTTLDGTTAALTTFALGYDSRHVTLLPRLANAGHGTLPWVFAAALVGRVVSWLSDGETGNVSRNQTGLVVEGVSAPRDRTKWLNDYATRDAFLGSGLSTWTVRADGRVTIDKLVTTQRTDGAGNVDTTFRDLQAIGQLVYALRFFRARLQSEHGQKAIANDNPGNLAAISTVKDIANTFVAAYRQMAGVLENASEFVQQLDVRRSVGNPNRVDVYAPLDRINPLDVIAANATLYSQYRTAV</sequence>
<gene>
    <name evidence="1" type="ORF">JYU29_05680</name>
</gene>
<evidence type="ECO:0000313" key="1">
    <source>
        <dbReference type="EMBL" id="MBS9720176.1"/>
    </source>
</evidence>
<reference evidence="1 2" key="1">
    <citation type="submission" date="2021-03" db="EMBL/GenBank/DDBJ databases">
        <title>Tianweitania aestuarii sp. nov., isolated from a tidal flat.</title>
        <authorList>
            <person name="Park S."/>
            <person name="Yoon J.-H."/>
        </authorList>
    </citation>
    <scope>NUCLEOTIDE SEQUENCE [LARGE SCALE GENOMIC DNA]</scope>
    <source>
        <strain evidence="1 2">BSSL-BM11</strain>
    </source>
</reference>
<accession>A0ABS5RT47</accession>
<keyword evidence="2" id="KW-1185">Reference proteome</keyword>
<dbReference type="Proteomes" id="UP001297272">
    <property type="component" value="Unassembled WGS sequence"/>
</dbReference>
<protein>
    <recommendedName>
        <fullName evidence="3">Phage tail protein</fullName>
    </recommendedName>
</protein>
<evidence type="ECO:0008006" key="3">
    <source>
        <dbReference type="Google" id="ProtNLM"/>
    </source>
</evidence>
<proteinExistence type="predicted"/>